<protein>
    <recommendedName>
        <fullName evidence="2">PCIF1 WW domain-containing protein</fullName>
    </recommendedName>
</protein>
<name>A0A448ZF85_9STRA</name>
<accession>A0A448ZF85</accession>
<dbReference type="PANTHER" id="PTHR21727">
    <property type="entry name" value="PHOSPHORYLATED CTD INTERACTING FACTOR 1"/>
    <property type="match status" value="1"/>
</dbReference>
<dbReference type="InterPro" id="IPR039881">
    <property type="entry name" value="PCIF1-like"/>
</dbReference>
<dbReference type="GO" id="GO:0016422">
    <property type="term" value="F:mRNA (2'-O-methyladenosine-N6-)-methyltransferase activity"/>
    <property type="evidence" value="ECO:0007669"/>
    <property type="project" value="InterPro"/>
</dbReference>
<organism evidence="3 4">
    <name type="scientific">Pseudo-nitzschia multistriata</name>
    <dbReference type="NCBI Taxonomy" id="183589"/>
    <lineage>
        <taxon>Eukaryota</taxon>
        <taxon>Sar</taxon>
        <taxon>Stramenopiles</taxon>
        <taxon>Ochrophyta</taxon>
        <taxon>Bacillariophyta</taxon>
        <taxon>Bacillariophyceae</taxon>
        <taxon>Bacillariophycidae</taxon>
        <taxon>Bacillariales</taxon>
        <taxon>Bacillariaceae</taxon>
        <taxon>Pseudo-nitzschia</taxon>
    </lineage>
</organism>
<feature type="domain" description="PCIF1 WW" evidence="2">
    <location>
        <begin position="308"/>
        <end position="469"/>
    </location>
</feature>
<sequence>MPLWASETRIGHIRNASSAEGTDDGGIGTQDTQQPIELPDPAEDATRMMALKKLRHKLVTLCSEHGDRTKPPTLAFERWLGRAALRRKPGDDPIIPSDLYGNDGMLALDKALTRDLSRTLPSWEASSIVAKEMTKEASKQIRAMEVFGRDGANEDLETICKKIENESRVVKKATKRMKKALESQDDQSDEGQVSLREALVSLQRAASSLNDSATNAQRAIVFKSNPDGDGNIVFNGKRREGIYDVMRCGPGGKPRRPYLTVSSLHLSKLLRLWKIHNKTSTDATVDCNDKLHEAEEEDPIKAMNALPDDERIVFQKSLYCCLARYEGLKGAGYQCAVPGIAFDAAVKMGLGTTIECFASPLNCRYERFCSAFPDIETRFGSLGSFFDDDAFDPFEGSFEANPPFVPETMIAMGTKLERLLSDQNRGPLSFLVIVPNWGAGIEFVKNLLSSAFVRASSCIKASDHAFYDGAQHTKPLFAKNRKQAADPDLRPSSWDTAVILLQNDFGASKWNVDNAKLEESFCSALRASVKNLPKKFATLSAWERRGVGQGGSRKRQHHQHGTSDRVRRIKTSDPMR</sequence>
<evidence type="ECO:0000313" key="3">
    <source>
        <dbReference type="EMBL" id="VEU40709.1"/>
    </source>
</evidence>
<keyword evidence="4" id="KW-1185">Reference proteome</keyword>
<dbReference type="AlphaFoldDB" id="A0A448ZF85"/>
<dbReference type="OrthoDB" id="193787at2759"/>
<dbReference type="Proteomes" id="UP000291116">
    <property type="component" value="Unassembled WGS sequence"/>
</dbReference>
<evidence type="ECO:0000256" key="1">
    <source>
        <dbReference type="SAM" id="MobiDB-lite"/>
    </source>
</evidence>
<proteinExistence type="predicted"/>
<gene>
    <name evidence="3" type="ORF">PSNMU_V1.4_AUG-EV-PASAV3_0076040</name>
</gene>
<dbReference type="GO" id="GO:0099122">
    <property type="term" value="F:RNA polymerase II C-terminal domain binding"/>
    <property type="evidence" value="ECO:0007669"/>
    <property type="project" value="InterPro"/>
</dbReference>
<dbReference type="EMBL" id="CAACVS010000301">
    <property type="protein sequence ID" value="VEU40709.1"/>
    <property type="molecule type" value="Genomic_DNA"/>
</dbReference>
<feature type="region of interest" description="Disordered" evidence="1">
    <location>
        <begin position="1"/>
        <end position="39"/>
    </location>
</feature>
<feature type="region of interest" description="Disordered" evidence="1">
    <location>
        <begin position="545"/>
        <end position="576"/>
    </location>
</feature>
<evidence type="ECO:0000313" key="4">
    <source>
        <dbReference type="Proteomes" id="UP000291116"/>
    </source>
</evidence>
<feature type="compositionally biased region" description="Basic and acidic residues" evidence="1">
    <location>
        <begin position="561"/>
        <end position="576"/>
    </location>
</feature>
<evidence type="ECO:0000259" key="2">
    <source>
        <dbReference type="Pfam" id="PF12237"/>
    </source>
</evidence>
<reference evidence="3 4" key="1">
    <citation type="submission" date="2019-01" db="EMBL/GenBank/DDBJ databases">
        <authorList>
            <person name="Ferrante I. M."/>
        </authorList>
    </citation>
    <scope>NUCLEOTIDE SEQUENCE [LARGE SCALE GENOMIC DNA]</scope>
    <source>
        <strain evidence="3 4">B856</strain>
    </source>
</reference>
<dbReference type="PANTHER" id="PTHR21727:SF0">
    <property type="entry name" value="MRNA (2'-O-METHYLADENOSINE-N(6)-)-METHYLTRANSFERASE"/>
    <property type="match status" value="1"/>
</dbReference>
<dbReference type="Pfam" id="PF12237">
    <property type="entry name" value="PCIF1_WW"/>
    <property type="match status" value="1"/>
</dbReference>
<dbReference type="InterPro" id="IPR022035">
    <property type="entry name" value="PCIF1_WW"/>
</dbReference>